<dbReference type="InterPro" id="IPR025836">
    <property type="entry name" value="Zn_knuckle_CX2CX4HX4C"/>
</dbReference>
<dbReference type="OrthoDB" id="1695837at2759"/>
<organism evidence="2 3">
    <name type="scientific">Handroanthus impetiginosus</name>
    <dbReference type="NCBI Taxonomy" id="429701"/>
    <lineage>
        <taxon>Eukaryota</taxon>
        <taxon>Viridiplantae</taxon>
        <taxon>Streptophyta</taxon>
        <taxon>Embryophyta</taxon>
        <taxon>Tracheophyta</taxon>
        <taxon>Spermatophyta</taxon>
        <taxon>Magnoliopsida</taxon>
        <taxon>eudicotyledons</taxon>
        <taxon>Gunneridae</taxon>
        <taxon>Pentapetalae</taxon>
        <taxon>asterids</taxon>
        <taxon>lamiids</taxon>
        <taxon>Lamiales</taxon>
        <taxon>Bignoniaceae</taxon>
        <taxon>Crescentiina</taxon>
        <taxon>Tabebuia alliance</taxon>
        <taxon>Handroanthus</taxon>
    </lineage>
</organism>
<protein>
    <recommendedName>
        <fullName evidence="1">Zinc knuckle CX2CX4HX4C domain-containing protein</fullName>
    </recommendedName>
</protein>
<evidence type="ECO:0000313" key="3">
    <source>
        <dbReference type="Proteomes" id="UP000231279"/>
    </source>
</evidence>
<keyword evidence="3" id="KW-1185">Reference proteome</keyword>
<dbReference type="AlphaFoldDB" id="A0A2G9G8V9"/>
<feature type="domain" description="Zinc knuckle CX2CX4HX4C" evidence="1">
    <location>
        <begin position="136"/>
        <end position="180"/>
    </location>
</feature>
<gene>
    <name evidence="2" type="ORF">CDL12_25766</name>
</gene>
<dbReference type="EMBL" id="NKXS01006288">
    <property type="protein sequence ID" value="PIN01724.1"/>
    <property type="molecule type" value="Genomic_DNA"/>
</dbReference>
<evidence type="ECO:0000259" key="1">
    <source>
        <dbReference type="Pfam" id="PF14392"/>
    </source>
</evidence>
<comment type="caution">
    <text evidence="2">The sequence shown here is derived from an EMBL/GenBank/DDBJ whole genome shotgun (WGS) entry which is preliminary data.</text>
</comment>
<sequence length="182" mass="21113">MEQTIESLTRKLTLTADESEDILIPTPPNQLPIPNMDLMLVGRIVTNCLLSLIFIRSNLTRLLQPVKGHDVTMIGTERFIVRFNHQLDRAQALKGAPWVADIFHYRLVGDRIGEFIELTSKRGENMVDCLRIKIRMDITKRIKRGTNMKFPNGESVWISFSYERLTNFCFLCGIIRHMEKKH</sequence>
<dbReference type="PANTHER" id="PTHR31286:SF178">
    <property type="entry name" value="DUF4283 DOMAIN-CONTAINING PROTEIN"/>
    <property type="match status" value="1"/>
</dbReference>
<dbReference type="PANTHER" id="PTHR31286">
    <property type="entry name" value="GLYCINE-RICH CELL WALL STRUCTURAL PROTEIN 1.8-LIKE"/>
    <property type="match status" value="1"/>
</dbReference>
<name>A0A2G9G8V9_9LAMI</name>
<dbReference type="InterPro" id="IPR040256">
    <property type="entry name" value="At4g02000-like"/>
</dbReference>
<accession>A0A2G9G8V9</accession>
<dbReference type="Pfam" id="PF14392">
    <property type="entry name" value="zf-CCHC_4"/>
    <property type="match status" value="1"/>
</dbReference>
<evidence type="ECO:0000313" key="2">
    <source>
        <dbReference type="EMBL" id="PIN01724.1"/>
    </source>
</evidence>
<dbReference type="Proteomes" id="UP000231279">
    <property type="component" value="Unassembled WGS sequence"/>
</dbReference>
<proteinExistence type="predicted"/>
<reference evidence="3" key="1">
    <citation type="journal article" date="2018" name="Gigascience">
        <title>Genome assembly of the Pink Ipe (Handroanthus impetiginosus, Bignoniaceae), a highly valued, ecologically keystone Neotropical timber forest tree.</title>
        <authorList>
            <person name="Silva-Junior O.B."/>
            <person name="Grattapaglia D."/>
            <person name="Novaes E."/>
            <person name="Collevatti R.G."/>
        </authorList>
    </citation>
    <scope>NUCLEOTIDE SEQUENCE [LARGE SCALE GENOMIC DNA]</scope>
    <source>
        <strain evidence="3">cv. UFG-1</strain>
    </source>
</reference>